<gene>
    <name evidence="1" type="ORF">M0813_15702</name>
</gene>
<reference evidence="1" key="1">
    <citation type="submission" date="2022-08" db="EMBL/GenBank/DDBJ databases">
        <title>Novel sulfate-reducing endosymbionts in the free-living metamonad Anaeramoeba.</title>
        <authorList>
            <person name="Jerlstrom-Hultqvist J."/>
            <person name="Cepicka I."/>
            <person name="Gallot-Lavallee L."/>
            <person name="Salas-Leiva D."/>
            <person name="Curtis B.A."/>
            <person name="Zahonova K."/>
            <person name="Pipaliya S."/>
            <person name="Dacks J."/>
            <person name="Roger A.J."/>
        </authorList>
    </citation>
    <scope>NUCLEOTIDE SEQUENCE</scope>
    <source>
        <strain evidence="1">Schooner1</strain>
    </source>
</reference>
<evidence type="ECO:0000313" key="1">
    <source>
        <dbReference type="EMBL" id="KAJ6250884.1"/>
    </source>
</evidence>
<keyword evidence="2" id="KW-1185">Reference proteome</keyword>
<proteinExistence type="predicted"/>
<name>A0ABQ8Z262_9EUKA</name>
<protein>
    <submittedName>
        <fullName evidence="1">Uncharacterized protein</fullName>
    </submittedName>
</protein>
<comment type="caution">
    <text evidence="1">The sequence shown here is derived from an EMBL/GenBank/DDBJ whole genome shotgun (WGS) entry which is preliminary data.</text>
</comment>
<dbReference type="Proteomes" id="UP001150062">
    <property type="component" value="Unassembled WGS sequence"/>
</dbReference>
<organism evidence="1 2">
    <name type="scientific">Anaeramoeba flamelloides</name>
    <dbReference type="NCBI Taxonomy" id="1746091"/>
    <lineage>
        <taxon>Eukaryota</taxon>
        <taxon>Metamonada</taxon>
        <taxon>Anaeramoebidae</taxon>
        <taxon>Anaeramoeba</taxon>
    </lineage>
</organism>
<evidence type="ECO:0000313" key="2">
    <source>
        <dbReference type="Proteomes" id="UP001150062"/>
    </source>
</evidence>
<dbReference type="EMBL" id="JAOAOG010000073">
    <property type="protein sequence ID" value="KAJ6250884.1"/>
    <property type="molecule type" value="Genomic_DNA"/>
</dbReference>
<sequence>MNFKANQTTNQTKELKYVTKGSDLQQPLQTMGDALKSLSSFALFGTKQKDLEKEIVELEKGIGTKSISTLKKINGNFPNWFGNEKQQNQNCFLESIERYSISKSSLEFYSQELETLKQQPPSNK</sequence>
<accession>A0ABQ8Z262</accession>